<feature type="compositionally biased region" description="Low complexity" evidence="1">
    <location>
        <begin position="88"/>
        <end position="104"/>
    </location>
</feature>
<dbReference type="Proteomes" id="UP001165122">
    <property type="component" value="Unassembled WGS sequence"/>
</dbReference>
<evidence type="ECO:0000256" key="1">
    <source>
        <dbReference type="SAM" id="MobiDB-lite"/>
    </source>
</evidence>
<evidence type="ECO:0000259" key="2">
    <source>
        <dbReference type="PROSITE" id="PS51462"/>
    </source>
</evidence>
<dbReference type="InterPro" id="IPR015797">
    <property type="entry name" value="NUDIX_hydrolase-like_dom_sf"/>
</dbReference>
<dbReference type="SUPFAM" id="SSF55811">
    <property type="entry name" value="Nudix"/>
    <property type="match status" value="1"/>
</dbReference>
<evidence type="ECO:0000313" key="3">
    <source>
        <dbReference type="EMBL" id="GMH56348.1"/>
    </source>
</evidence>
<dbReference type="InterPro" id="IPR000086">
    <property type="entry name" value="NUDIX_hydrolase_dom"/>
</dbReference>
<comment type="caution">
    <text evidence="3">The sequence shown here is derived from an EMBL/GenBank/DDBJ whole genome shotgun (WGS) entry which is preliminary data.</text>
</comment>
<dbReference type="AlphaFoldDB" id="A0A9W6ZSJ1"/>
<sequence>MMKFVEHFIVFLLALPPPLSILPSYLVSSLTILFPHKKRPGAHSTVKDSTGRSIAWFESLVDTTLLSKSYGGTPPSITYIEDDTGVTLTSPSSSPSSSPSTTLPYNNYASVSTHPKPRNMLKLLRMISTLRSLFNLSFSSHPPIALCACSILRTSTYHGDFLIVTKRITKGKTGTFNGMWVFPGGHTDLQNNKSEGLLTTASRECSEELGYSVNISPKPLCVYQACLWSRARTYFITFFTGECSQNVMFDKSEVEAVAFVPVEFIELGGLRPTIYTGLSVKDQLKMCEGVKIRGSKIVNDEIEECEFNLSEIVGNGGEGSGLGGLGMAHRFALQCWYNKLKND</sequence>
<dbReference type="EMBL" id="BRXW01000452">
    <property type="protein sequence ID" value="GMH56348.1"/>
    <property type="molecule type" value="Genomic_DNA"/>
</dbReference>
<accession>A0A9W6ZSJ1</accession>
<reference evidence="4" key="1">
    <citation type="journal article" date="2023" name="Commun. Biol.">
        <title>Genome analysis of Parmales, the sister group of diatoms, reveals the evolutionary specialization of diatoms from phago-mixotrophs to photoautotrophs.</title>
        <authorList>
            <person name="Ban H."/>
            <person name="Sato S."/>
            <person name="Yoshikawa S."/>
            <person name="Yamada K."/>
            <person name="Nakamura Y."/>
            <person name="Ichinomiya M."/>
            <person name="Sato N."/>
            <person name="Blanc-Mathieu R."/>
            <person name="Endo H."/>
            <person name="Kuwata A."/>
            <person name="Ogata H."/>
        </authorList>
    </citation>
    <scope>NUCLEOTIDE SEQUENCE [LARGE SCALE GENOMIC DNA]</scope>
    <source>
        <strain evidence="4">NIES 3700</strain>
    </source>
</reference>
<name>A0A9W6ZSJ1_9STRA</name>
<feature type="region of interest" description="Disordered" evidence="1">
    <location>
        <begin position="88"/>
        <end position="111"/>
    </location>
</feature>
<dbReference type="OrthoDB" id="447842at2759"/>
<organism evidence="3 4">
    <name type="scientific">Triparma laevis f. longispina</name>
    <dbReference type="NCBI Taxonomy" id="1714387"/>
    <lineage>
        <taxon>Eukaryota</taxon>
        <taxon>Sar</taxon>
        <taxon>Stramenopiles</taxon>
        <taxon>Ochrophyta</taxon>
        <taxon>Bolidophyceae</taxon>
        <taxon>Parmales</taxon>
        <taxon>Triparmaceae</taxon>
        <taxon>Triparma</taxon>
    </lineage>
</organism>
<keyword evidence="4" id="KW-1185">Reference proteome</keyword>
<evidence type="ECO:0000313" key="4">
    <source>
        <dbReference type="Proteomes" id="UP001165122"/>
    </source>
</evidence>
<dbReference type="Pfam" id="PF00293">
    <property type="entry name" value="NUDIX"/>
    <property type="match status" value="1"/>
</dbReference>
<protein>
    <recommendedName>
        <fullName evidence="2">Nudix hydrolase domain-containing protein</fullName>
    </recommendedName>
</protein>
<proteinExistence type="predicted"/>
<gene>
    <name evidence="3" type="ORF">TrLO_g10328</name>
</gene>
<dbReference type="PROSITE" id="PS51462">
    <property type="entry name" value="NUDIX"/>
    <property type="match status" value="1"/>
</dbReference>
<dbReference type="Gene3D" id="3.90.79.10">
    <property type="entry name" value="Nucleoside Triphosphate Pyrophosphohydrolase"/>
    <property type="match status" value="1"/>
</dbReference>
<feature type="domain" description="Nudix hydrolase" evidence="2">
    <location>
        <begin position="142"/>
        <end position="285"/>
    </location>
</feature>